<proteinExistence type="predicted"/>
<keyword evidence="10" id="KW-1185">Reference proteome</keyword>
<gene>
    <name evidence="9" type="ORF">M427DRAFT_127059</name>
</gene>
<keyword evidence="6" id="KW-0862">Zinc</keyword>
<dbReference type="AlphaFoldDB" id="A0A139A2S2"/>
<feature type="transmembrane region" description="Helical" evidence="7">
    <location>
        <begin position="45"/>
        <end position="64"/>
    </location>
</feature>
<dbReference type="Gene3D" id="3.30.40.10">
    <property type="entry name" value="Zinc/RING finger domain, C3HC4 (zinc finger)"/>
    <property type="match status" value="1"/>
</dbReference>
<feature type="transmembrane region" description="Helical" evidence="7">
    <location>
        <begin position="133"/>
        <end position="155"/>
    </location>
</feature>
<dbReference type="STRING" id="1344416.A0A139A2S2"/>
<dbReference type="Proteomes" id="UP000070544">
    <property type="component" value="Unassembled WGS sequence"/>
</dbReference>
<dbReference type="GO" id="GO:0005789">
    <property type="term" value="C:endoplasmic reticulum membrane"/>
    <property type="evidence" value="ECO:0007669"/>
    <property type="project" value="TreeGrafter"/>
</dbReference>
<feature type="domain" description="RING-type" evidence="8">
    <location>
        <begin position="212"/>
        <end position="257"/>
    </location>
</feature>
<sequence length="308" mass="35098">MASSTLLDPSRVHETRVNVSHSQFGELDEEAKRHLEPGHEEMHSAMAFILLVALMGSQIGLLYWKRHHSKSFELVGTLGLWSIPPIFGFTNSSWRFITIWALFALLNVFVVWKSTERPLRSLTPRLVYKFYSTVYQVCYVIGVTGYIIMFVTLMAVLPQQAFEVGVLFFFYGVYFGVLGRDTVDRISDWMAAAVGYYNKTGLTTKQLRDGVCAICGAPSGDFPDDKIETLTCEHSFHEKCIRGWVIVGKKTTCPYCKEKVDTSRFTRGPWETQQALYLSMLDFVRYLLVWQPIIFGTVNAAFYILGLD</sequence>
<accession>A0A139A2S2</accession>
<dbReference type="InterPro" id="IPR040176">
    <property type="entry name" value="RNF121/RNF175"/>
</dbReference>
<evidence type="ECO:0000256" key="6">
    <source>
        <dbReference type="PROSITE-ProRule" id="PRU00175"/>
    </source>
</evidence>
<protein>
    <recommendedName>
        <fullName evidence="8">RING-type domain-containing protein</fullName>
    </recommendedName>
</protein>
<dbReference type="CDD" id="cd16475">
    <property type="entry name" value="RING-H2_RNF121-like"/>
    <property type="match status" value="1"/>
</dbReference>
<evidence type="ECO:0000256" key="4">
    <source>
        <dbReference type="ARBA" id="ARBA00022989"/>
    </source>
</evidence>
<dbReference type="SUPFAM" id="SSF57850">
    <property type="entry name" value="RING/U-box"/>
    <property type="match status" value="1"/>
</dbReference>
<dbReference type="PANTHER" id="PTHR13407:SF0">
    <property type="entry name" value="FI05221P"/>
    <property type="match status" value="1"/>
</dbReference>
<dbReference type="GO" id="GO:0061630">
    <property type="term" value="F:ubiquitin protein ligase activity"/>
    <property type="evidence" value="ECO:0007669"/>
    <property type="project" value="TreeGrafter"/>
</dbReference>
<keyword evidence="4 7" id="KW-1133">Transmembrane helix</keyword>
<organism evidence="9 10">
    <name type="scientific">Gonapodya prolifera (strain JEL478)</name>
    <name type="common">Monoblepharis prolifera</name>
    <dbReference type="NCBI Taxonomy" id="1344416"/>
    <lineage>
        <taxon>Eukaryota</taxon>
        <taxon>Fungi</taxon>
        <taxon>Fungi incertae sedis</taxon>
        <taxon>Chytridiomycota</taxon>
        <taxon>Chytridiomycota incertae sedis</taxon>
        <taxon>Monoblepharidomycetes</taxon>
        <taxon>Monoblepharidales</taxon>
        <taxon>Gonapodyaceae</taxon>
        <taxon>Gonapodya</taxon>
    </lineage>
</organism>
<name>A0A139A2S2_GONPJ</name>
<dbReference type="InterPro" id="IPR001841">
    <property type="entry name" value="Znf_RING"/>
</dbReference>
<evidence type="ECO:0000256" key="1">
    <source>
        <dbReference type="ARBA" id="ARBA00004141"/>
    </source>
</evidence>
<evidence type="ECO:0000256" key="2">
    <source>
        <dbReference type="ARBA" id="ARBA00022692"/>
    </source>
</evidence>
<dbReference type="SMART" id="SM00184">
    <property type="entry name" value="RING"/>
    <property type="match status" value="1"/>
</dbReference>
<evidence type="ECO:0000256" key="5">
    <source>
        <dbReference type="ARBA" id="ARBA00023136"/>
    </source>
</evidence>
<feature type="transmembrane region" description="Helical" evidence="7">
    <location>
        <begin position="161"/>
        <end position="179"/>
    </location>
</feature>
<comment type="subcellular location">
    <subcellularLocation>
        <location evidence="1">Membrane</location>
        <topology evidence="1">Multi-pass membrane protein</topology>
    </subcellularLocation>
</comment>
<dbReference type="PROSITE" id="PS50089">
    <property type="entry name" value="ZF_RING_2"/>
    <property type="match status" value="1"/>
</dbReference>
<keyword evidence="6" id="KW-0863">Zinc-finger</keyword>
<keyword evidence="2 7" id="KW-0812">Transmembrane</keyword>
<dbReference type="SMART" id="SM01197">
    <property type="entry name" value="FANCL_C"/>
    <property type="match status" value="1"/>
</dbReference>
<feature type="transmembrane region" description="Helical" evidence="7">
    <location>
        <begin position="71"/>
        <end position="87"/>
    </location>
</feature>
<dbReference type="GO" id="GO:0036503">
    <property type="term" value="P:ERAD pathway"/>
    <property type="evidence" value="ECO:0007669"/>
    <property type="project" value="TreeGrafter"/>
</dbReference>
<dbReference type="GO" id="GO:0000139">
    <property type="term" value="C:Golgi membrane"/>
    <property type="evidence" value="ECO:0007669"/>
    <property type="project" value="TreeGrafter"/>
</dbReference>
<evidence type="ECO:0000256" key="7">
    <source>
        <dbReference type="SAM" id="Phobius"/>
    </source>
</evidence>
<dbReference type="Pfam" id="PF13639">
    <property type="entry name" value="zf-RING_2"/>
    <property type="match status" value="1"/>
</dbReference>
<dbReference type="GO" id="GO:0008270">
    <property type="term" value="F:zinc ion binding"/>
    <property type="evidence" value="ECO:0007669"/>
    <property type="project" value="UniProtKB-KW"/>
</dbReference>
<dbReference type="OrthoDB" id="8062037at2759"/>
<feature type="transmembrane region" description="Helical" evidence="7">
    <location>
        <begin position="93"/>
        <end position="112"/>
    </location>
</feature>
<dbReference type="OMA" id="PYWERTH"/>
<reference evidence="9 10" key="1">
    <citation type="journal article" date="2015" name="Genome Biol. Evol.">
        <title>Phylogenomic analyses indicate that early fungi evolved digesting cell walls of algal ancestors of land plants.</title>
        <authorList>
            <person name="Chang Y."/>
            <person name="Wang S."/>
            <person name="Sekimoto S."/>
            <person name="Aerts A.L."/>
            <person name="Choi C."/>
            <person name="Clum A."/>
            <person name="LaButti K.M."/>
            <person name="Lindquist E.A."/>
            <person name="Yee Ngan C."/>
            <person name="Ohm R.A."/>
            <person name="Salamov A.A."/>
            <person name="Grigoriev I.V."/>
            <person name="Spatafora J.W."/>
            <person name="Berbee M.L."/>
        </authorList>
    </citation>
    <scope>NUCLEOTIDE SEQUENCE [LARGE SCALE GENOMIC DNA]</scope>
    <source>
        <strain evidence="9 10">JEL478</strain>
    </source>
</reference>
<feature type="transmembrane region" description="Helical" evidence="7">
    <location>
        <begin position="283"/>
        <end position="305"/>
    </location>
</feature>
<dbReference type="PANTHER" id="PTHR13407">
    <property type="entry name" value="RNF121 PROTEIN"/>
    <property type="match status" value="1"/>
</dbReference>
<keyword evidence="5 7" id="KW-0472">Membrane</keyword>
<evidence type="ECO:0000259" key="8">
    <source>
        <dbReference type="PROSITE" id="PS50089"/>
    </source>
</evidence>
<keyword evidence="3" id="KW-0479">Metal-binding</keyword>
<dbReference type="InterPro" id="IPR013083">
    <property type="entry name" value="Znf_RING/FYVE/PHD"/>
</dbReference>
<evidence type="ECO:0000256" key="3">
    <source>
        <dbReference type="ARBA" id="ARBA00022723"/>
    </source>
</evidence>
<dbReference type="EMBL" id="KQ965810">
    <property type="protein sequence ID" value="KXS11044.1"/>
    <property type="molecule type" value="Genomic_DNA"/>
</dbReference>
<evidence type="ECO:0000313" key="9">
    <source>
        <dbReference type="EMBL" id="KXS11044.1"/>
    </source>
</evidence>
<evidence type="ECO:0000313" key="10">
    <source>
        <dbReference type="Proteomes" id="UP000070544"/>
    </source>
</evidence>